<dbReference type="EMBL" id="FCON02000027">
    <property type="protein sequence ID" value="SAL59343.1"/>
    <property type="molecule type" value="Genomic_DNA"/>
</dbReference>
<name>A0A158ISS7_9BURK</name>
<keyword evidence="3" id="KW-1185">Reference proteome</keyword>
<evidence type="ECO:0000256" key="1">
    <source>
        <dbReference type="SAM" id="MobiDB-lite"/>
    </source>
</evidence>
<feature type="region of interest" description="Disordered" evidence="1">
    <location>
        <begin position="1"/>
        <end position="23"/>
    </location>
</feature>
<comment type="caution">
    <text evidence="2">The sequence shown here is derived from an EMBL/GenBank/DDBJ whole genome shotgun (WGS) entry which is preliminary data.</text>
</comment>
<protein>
    <submittedName>
        <fullName evidence="2">Uncharacterized protein</fullName>
    </submittedName>
</protein>
<proteinExistence type="predicted"/>
<dbReference type="Proteomes" id="UP000054770">
    <property type="component" value="Unassembled WGS sequence"/>
</dbReference>
<gene>
    <name evidence="2" type="ORF">AWB68_02975</name>
</gene>
<accession>A0A158ISS7</accession>
<dbReference type="AlphaFoldDB" id="A0A158ISS7"/>
<reference evidence="2" key="1">
    <citation type="submission" date="2016-01" db="EMBL/GenBank/DDBJ databases">
        <authorList>
            <person name="Peeters C."/>
        </authorList>
    </citation>
    <scope>NUCLEOTIDE SEQUENCE [LARGE SCALE GENOMIC DNA]</scope>
    <source>
        <strain evidence="2">LMG 22940</strain>
    </source>
</reference>
<sequence>MRAHEFDQQGRHDAPAERKGGSHTYQPFYMRAASEHDRLRLVIVVHDAFTFLEVLCANLGEADCSWISIEQSCLEPALERIDVLRHGWLAQCEVSRCARKAAGLNDSYEDLQFREPVHVSPPIGPYLIKGFRSCDGLF</sequence>
<evidence type="ECO:0000313" key="3">
    <source>
        <dbReference type="Proteomes" id="UP000054770"/>
    </source>
</evidence>
<organism evidence="2 3">
    <name type="scientific">Caballeronia choica</name>
    <dbReference type="NCBI Taxonomy" id="326476"/>
    <lineage>
        <taxon>Bacteria</taxon>
        <taxon>Pseudomonadati</taxon>
        <taxon>Pseudomonadota</taxon>
        <taxon>Betaproteobacteria</taxon>
        <taxon>Burkholderiales</taxon>
        <taxon>Burkholderiaceae</taxon>
        <taxon>Caballeronia</taxon>
    </lineage>
</organism>
<feature type="compositionally biased region" description="Basic and acidic residues" evidence="1">
    <location>
        <begin position="1"/>
        <end position="20"/>
    </location>
</feature>
<evidence type="ECO:0000313" key="2">
    <source>
        <dbReference type="EMBL" id="SAL59343.1"/>
    </source>
</evidence>